<evidence type="ECO:0000313" key="1">
    <source>
        <dbReference type="EMBL" id="MCK1788614.1"/>
    </source>
</evidence>
<accession>A0ABT0ESA6</accession>
<organism evidence="1 2">
    <name type="scientific">Pseudomonas violetae</name>
    <dbReference type="NCBI Taxonomy" id="2915813"/>
    <lineage>
        <taxon>Bacteria</taxon>
        <taxon>Pseudomonadati</taxon>
        <taxon>Pseudomonadota</taxon>
        <taxon>Gammaproteobacteria</taxon>
        <taxon>Pseudomonadales</taxon>
        <taxon>Pseudomonadaceae</taxon>
        <taxon>Pseudomonas</taxon>
    </lineage>
</organism>
<reference evidence="1 2" key="1">
    <citation type="submission" date="2022-02" db="EMBL/GenBank/DDBJ databases">
        <title>Comparative genomics of the first Antarctic Pseudomonas spp. capable of biotransforming 2,4,6-Trinitrotoluene.</title>
        <authorList>
            <person name="Cabrera M.A."/>
            <person name="Marquez S.L."/>
            <person name="Perez-Donoso J.M."/>
        </authorList>
    </citation>
    <scope>NUCLEOTIDE SEQUENCE [LARGE SCALE GENOMIC DNA]</scope>
    <source>
        <strain evidence="1 2">TNT19</strain>
    </source>
</reference>
<gene>
    <name evidence="1" type="ORF">L9059_00105</name>
</gene>
<name>A0ABT0ESA6_9PSED</name>
<keyword evidence="2" id="KW-1185">Reference proteome</keyword>
<proteinExistence type="predicted"/>
<dbReference type="Proteomes" id="UP001299876">
    <property type="component" value="Unassembled WGS sequence"/>
</dbReference>
<dbReference type="EMBL" id="JAKNRW010000001">
    <property type="protein sequence ID" value="MCK1788614.1"/>
    <property type="molecule type" value="Genomic_DNA"/>
</dbReference>
<comment type="caution">
    <text evidence="1">The sequence shown here is derived from an EMBL/GenBank/DDBJ whole genome shotgun (WGS) entry which is preliminary data.</text>
</comment>
<dbReference type="RefSeq" id="WP_247285348.1">
    <property type="nucleotide sequence ID" value="NZ_JAKNRW010000001.1"/>
</dbReference>
<protein>
    <submittedName>
        <fullName evidence="1">Uncharacterized protein</fullName>
    </submittedName>
</protein>
<sequence length="98" mass="10552">MSHLHITNAASSSSRVLAPCPVQPLDRVTFTPHEPSDLNPVVAGTVFQALDTHSGNWRVRVVKSGEDFPHGPSVNVYTNLGSFKVHSTLNPDLPRAVA</sequence>
<evidence type="ECO:0000313" key="2">
    <source>
        <dbReference type="Proteomes" id="UP001299876"/>
    </source>
</evidence>